<dbReference type="InterPro" id="IPR019734">
    <property type="entry name" value="TPR_rpt"/>
</dbReference>
<evidence type="ECO:0000313" key="3">
    <source>
        <dbReference type="Proteomes" id="UP000481153"/>
    </source>
</evidence>
<name>A0A6G0WB03_9STRA</name>
<proteinExistence type="predicted"/>
<dbReference type="VEuPathDB" id="FungiDB:AeMF1_013099"/>
<sequence>MVFEEYPNLNAELRGRKAPPILTAIRETRSPRQGKPRPTRKPNNNHQTERVHLRESPQTLPPPPKEAADDPAVEAVATALVHRSTSQPNVAKAREKVLQSTPSNSLSQSQSAPVLPAAHNPPSLPSQPIAPLILGKQRHRVRYARRSQPGWTKLAPPLQPLPTCFGVQDDNFPIDPPPVQDMGCFLTEMELPSEYIPVADALALASYQLYGEAKFDTALATFRGVLRLAEELDDIPLQALVYHHMGTAEKELGDLKSSLASQTKCINLARSVHHLKLQGRGFKGLGVVYVGSSQYALAYDYHLKCLAIATSEHDIDLASRTYANLGNVFLARHQYLDAVESHAKDLSLSTQLNSYAGMARAHRNLALVYAKMNQVDKQRYYDAQASALGPSPFLHDMLYHAYDVVANITWPLQTSSGPNSPLLTKTGQCLLALLAESSG</sequence>
<comment type="caution">
    <text evidence="2">The sequence shown here is derived from an EMBL/GenBank/DDBJ whole genome shotgun (WGS) entry which is preliminary data.</text>
</comment>
<dbReference type="InterPro" id="IPR011990">
    <property type="entry name" value="TPR-like_helical_dom_sf"/>
</dbReference>
<feature type="compositionally biased region" description="Low complexity" evidence="1">
    <location>
        <begin position="99"/>
        <end position="111"/>
    </location>
</feature>
<evidence type="ECO:0000313" key="2">
    <source>
        <dbReference type="EMBL" id="KAF0723470.1"/>
    </source>
</evidence>
<dbReference type="AlphaFoldDB" id="A0A6G0WB03"/>
<feature type="region of interest" description="Disordered" evidence="1">
    <location>
        <begin position="1"/>
        <end position="129"/>
    </location>
</feature>
<gene>
    <name evidence="2" type="ORF">Ae201684_017625</name>
</gene>
<dbReference type="SUPFAM" id="SSF48452">
    <property type="entry name" value="TPR-like"/>
    <property type="match status" value="1"/>
</dbReference>
<dbReference type="Gene3D" id="1.25.40.10">
    <property type="entry name" value="Tetratricopeptide repeat domain"/>
    <property type="match status" value="1"/>
</dbReference>
<organism evidence="2 3">
    <name type="scientific">Aphanomyces euteiches</name>
    <dbReference type="NCBI Taxonomy" id="100861"/>
    <lineage>
        <taxon>Eukaryota</taxon>
        <taxon>Sar</taxon>
        <taxon>Stramenopiles</taxon>
        <taxon>Oomycota</taxon>
        <taxon>Saprolegniomycetes</taxon>
        <taxon>Saprolegniales</taxon>
        <taxon>Verrucalvaceae</taxon>
        <taxon>Aphanomyces</taxon>
    </lineage>
</organism>
<accession>A0A6G0WB03</accession>
<evidence type="ECO:0000256" key="1">
    <source>
        <dbReference type="SAM" id="MobiDB-lite"/>
    </source>
</evidence>
<dbReference type="SMART" id="SM00028">
    <property type="entry name" value="TPR"/>
    <property type="match status" value="5"/>
</dbReference>
<dbReference type="PANTHER" id="PTHR10098:SF108">
    <property type="entry name" value="TETRATRICOPEPTIDE REPEAT PROTEIN 28"/>
    <property type="match status" value="1"/>
</dbReference>
<protein>
    <submittedName>
        <fullName evidence="2">Uncharacterized protein</fullName>
    </submittedName>
</protein>
<keyword evidence="3" id="KW-1185">Reference proteome</keyword>
<reference evidence="2 3" key="1">
    <citation type="submission" date="2019-07" db="EMBL/GenBank/DDBJ databases">
        <title>Genomics analysis of Aphanomyces spp. identifies a new class of oomycete effector associated with host adaptation.</title>
        <authorList>
            <person name="Gaulin E."/>
        </authorList>
    </citation>
    <scope>NUCLEOTIDE SEQUENCE [LARGE SCALE GENOMIC DNA]</scope>
    <source>
        <strain evidence="2 3">ATCC 201684</strain>
    </source>
</reference>
<dbReference type="EMBL" id="VJMJ01000305">
    <property type="protein sequence ID" value="KAF0723470.1"/>
    <property type="molecule type" value="Genomic_DNA"/>
</dbReference>
<dbReference type="Proteomes" id="UP000481153">
    <property type="component" value="Unassembled WGS sequence"/>
</dbReference>
<dbReference type="PANTHER" id="PTHR10098">
    <property type="entry name" value="RAPSYN-RELATED"/>
    <property type="match status" value="1"/>
</dbReference>